<reference evidence="1 2" key="1">
    <citation type="submission" date="2018-06" db="EMBL/GenBank/DDBJ databases">
        <title>Comparative genomics reveals the genomic features of Rhizophagus irregularis, R. cerebriforme, R. diaphanum and Gigaspora rosea, and their symbiotic lifestyle signature.</title>
        <authorList>
            <person name="Morin E."/>
            <person name="San Clemente H."/>
            <person name="Chen E.C.H."/>
            <person name="De La Providencia I."/>
            <person name="Hainaut M."/>
            <person name="Kuo A."/>
            <person name="Kohler A."/>
            <person name="Murat C."/>
            <person name="Tang N."/>
            <person name="Roy S."/>
            <person name="Loubradou J."/>
            <person name="Henrissat B."/>
            <person name="Grigoriev I.V."/>
            <person name="Corradi N."/>
            <person name="Roux C."/>
            <person name="Martin F.M."/>
        </authorList>
    </citation>
    <scope>NUCLEOTIDE SEQUENCE [LARGE SCALE GENOMIC DNA]</scope>
    <source>
        <strain evidence="1 2">DAOM 227022</strain>
    </source>
</reference>
<dbReference type="EMBL" id="QKYT01000623">
    <property type="protein sequence ID" value="RIA82863.1"/>
    <property type="molecule type" value="Genomic_DNA"/>
</dbReference>
<organism evidence="1 2">
    <name type="scientific">Glomus cerebriforme</name>
    <dbReference type="NCBI Taxonomy" id="658196"/>
    <lineage>
        <taxon>Eukaryota</taxon>
        <taxon>Fungi</taxon>
        <taxon>Fungi incertae sedis</taxon>
        <taxon>Mucoromycota</taxon>
        <taxon>Glomeromycotina</taxon>
        <taxon>Glomeromycetes</taxon>
        <taxon>Glomerales</taxon>
        <taxon>Glomeraceae</taxon>
        <taxon>Glomus</taxon>
    </lineage>
</organism>
<dbReference type="OrthoDB" id="2419124at2759"/>
<evidence type="ECO:0000313" key="2">
    <source>
        <dbReference type="Proteomes" id="UP000265703"/>
    </source>
</evidence>
<evidence type="ECO:0000313" key="1">
    <source>
        <dbReference type="EMBL" id="RIA82863.1"/>
    </source>
</evidence>
<keyword evidence="2" id="KW-1185">Reference proteome</keyword>
<comment type="caution">
    <text evidence="1">The sequence shown here is derived from an EMBL/GenBank/DDBJ whole genome shotgun (WGS) entry which is preliminary data.</text>
</comment>
<dbReference type="AlphaFoldDB" id="A0A397S947"/>
<accession>A0A397S947</accession>
<protein>
    <submittedName>
        <fullName evidence="1">Uncharacterized protein</fullName>
    </submittedName>
</protein>
<sequence>MQETIVTNPSGILVLVAENRDYDFPITNMIKKGWNVEIWFWKSGMKIEYFMPYQMISARQISVN</sequence>
<name>A0A397S947_9GLOM</name>
<proteinExistence type="predicted"/>
<dbReference type="Proteomes" id="UP000265703">
    <property type="component" value="Unassembled WGS sequence"/>
</dbReference>
<gene>
    <name evidence="1" type="ORF">C1645_834707</name>
</gene>